<evidence type="ECO:0000256" key="1">
    <source>
        <dbReference type="SAM" id="MobiDB-lite"/>
    </source>
</evidence>
<proteinExistence type="predicted"/>
<organism evidence="2 3">
    <name type="scientific">Corynespora cassiicola Philippines</name>
    <dbReference type="NCBI Taxonomy" id="1448308"/>
    <lineage>
        <taxon>Eukaryota</taxon>
        <taxon>Fungi</taxon>
        <taxon>Dikarya</taxon>
        <taxon>Ascomycota</taxon>
        <taxon>Pezizomycotina</taxon>
        <taxon>Dothideomycetes</taxon>
        <taxon>Pleosporomycetidae</taxon>
        <taxon>Pleosporales</taxon>
        <taxon>Corynesporascaceae</taxon>
        <taxon>Corynespora</taxon>
    </lineage>
</organism>
<sequence length="116" mass="13892">MDKANLYKQLCEVHTQRLLDQSTHFTPTLYKMRTYWLRRNGGEKKKRSAPHRPSSPFAEPAWPRSRPSRICKLTGHTTHESRRLFNLEILSRPHYQQQQQQHQHYHHHAACCCSVY</sequence>
<name>A0A2T2PAB4_CORCC</name>
<evidence type="ECO:0000313" key="3">
    <source>
        <dbReference type="Proteomes" id="UP000240883"/>
    </source>
</evidence>
<feature type="region of interest" description="Disordered" evidence="1">
    <location>
        <begin position="41"/>
        <end position="65"/>
    </location>
</feature>
<gene>
    <name evidence="2" type="ORF">BS50DRAFT_567399</name>
</gene>
<accession>A0A2T2PAB4</accession>
<dbReference type="AlphaFoldDB" id="A0A2T2PAB4"/>
<keyword evidence="3" id="KW-1185">Reference proteome</keyword>
<evidence type="ECO:0000313" key="2">
    <source>
        <dbReference type="EMBL" id="PSN74585.1"/>
    </source>
</evidence>
<reference evidence="2 3" key="1">
    <citation type="journal article" date="2018" name="Front. Microbiol.">
        <title>Genome-Wide Analysis of Corynespora cassiicola Leaf Fall Disease Putative Effectors.</title>
        <authorList>
            <person name="Lopez D."/>
            <person name="Ribeiro S."/>
            <person name="Label P."/>
            <person name="Fumanal B."/>
            <person name="Venisse J.S."/>
            <person name="Kohler A."/>
            <person name="de Oliveira R.R."/>
            <person name="Labutti K."/>
            <person name="Lipzen A."/>
            <person name="Lail K."/>
            <person name="Bauer D."/>
            <person name="Ohm R.A."/>
            <person name="Barry K.W."/>
            <person name="Spatafora J."/>
            <person name="Grigoriev I.V."/>
            <person name="Martin F.M."/>
            <person name="Pujade-Renaud V."/>
        </authorList>
    </citation>
    <scope>NUCLEOTIDE SEQUENCE [LARGE SCALE GENOMIC DNA]</scope>
    <source>
        <strain evidence="2 3">Philippines</strain>
    </source>
</reference>
<dbReference type="EMBL" id="KZ678128">
    <property type="protein sequence ID" value="PSN74585.1"/>
    <property type="molecule type" value="Genomic_DNA"/>
</dbReference>
<dbReference type="Proteomes" id="UP000240883">
    <property type="component" value="Unassembled WGS sequence"/>
</dbReference>
<protein>
    <submittedName>
        <fullName evidence="2">Uncharacterized protein</fullName>
    </submittedName>
</protein>